<gene>
    <name evidence="2" type="ORF">OEG82_19140</name>
</gene>
<evidence type="ECO:0000256" key="1">
    <source>
        <dbReference type="SAM" id="SignalP"/>
    </source>
</evidence>
<dbReference type="PROSITE" id="PS51257">
    <property type="entry name" value="PROKAR_LIPOPROTEIN"/>
    <property type="match status" value="1"/>
</dbReference>
<evidence type="ECO:0000313" key="2">
    <source>
        <dbReference type="EMBL" id="MCY0096113.1"/>
    </source>
</evidence>
<evidence type="ECO:0000313" key="3">
    <source>
        <dbReference type="Proteomes" id="UP001081283"/>
    </source>
</evidence>
<accession>A0ABT3YJN0</accession>
<reference evidence="2" key="1">
    <citation type="submission" date="2022-10" db="EMBL/GenBank/DDBJ databases">
        <title>Hoeflea sp. J2-29, isolated from marine algae.</title>
        <authorList>
            <person name="Kristyanto S."/>
            <person name="Kim J.M."/>
            <person name="Jeon C.O."/>
        </authorList>
    </citation>
    <scope>NUCLEOTIDE SEQUENCE</scope>
    <source>
        <strain evidence="2">J2-29</strain>
    </source>
</reference>
<proteinExistence type="predicted"/>
<feature type="signal peptide" evidence="1">
    <location>
        <begin position="1"/>
        <end position="22"/>
    </location>
</feature>
<dbReference type="EMBL" id="JAOVZQ010000001">
    <property type="protein sequence ID" value="MCY0096113.1"/>
    <property type="molecule type" value="Genomic_DNA"/>
</dbReference>
<organism evidence="2 3">
    <name type="scientific">Hoeflea ulvae</name>
    <dbReference type="NCBI Taxonomy" id="2983764"/>
    <lineage>
        <taxon>Bacteria</taxon>
        <taxon>Pseudomonadati</taxon>
        <taxon>Pseudomonadota</taxon>
        <taxon>Alphaproteobacteria</taxon>
        <taxon>Hyphomicrobiales</taxon>
        <taxon>Rhizobiaceae</taxon>
        <taxon>Hoeflea</taxon>
    </lineage>
</organism>
<dbReference type="Proteomes" id="UP001081283">
    <property type="component" value="Unassembled WGS sequence"/>
</dbReference>
<sequence length="118" mass="12352">MKLTSLWLAGLMIAGQITLACADPSGTYDIAGTNPDGGTYEATVLVAGIGDTFSLTYTLEDGTKLEGTAIGDDTVLAIGYIQDETSGVALMFSDEGTWQGVWSYLGSKALGMETWTPQ</sequence>
<protein>
    <submittedName>
        <fullName evidence="2">Uncharacterized protein</fullName>
    </submittedName>
</protein>
<dbReference type="RefSeq" id="WP_267613959.1">
    <property type="nucleotide sequence ID" value="NZ_JAOVZQ010000001.1"/>
</dbReference>
<keyword evidence="1" id="KW-0732">Signal</keyword>
<keyword evidence="3" id="KW-1185">Reference proteome</keyword>
<comment type="caution">
    <text evidence="2">The sequence shown here is derived from an EMBL/GenBank/DDBJ whole genome shotgun (WGS) entry which is preliminary data.</text>
</comment>
<name>A0ABT3YJN0_9HYPH</name>
<feature type="chain" id="PRO_5046940606" evidence="1">
    <location>
        <begin position="23"/>
        <end position="118"/>
    </location>
</feature>